<sequence length="59" mass="6815">MKIGDAKICLSIQLEFKLRLGKDYEAKALQLGLEALKRLEEHRTEQMDVTERLLPSESK</sequence>
<proteinExistence type="predicted"/>
<reference evidence="1" key="1">
    <citation type="journal article" date="2015" name="Nature">
        <title>Complex archaea that bridge the gap between prokaryotes and eukaryotes.</title>
        <authorList>
            <person name="Spang A."/>
            <person name="Saw J.H."/>
            <person name="Jorgensen S.L."/>
            <person name="Zaremba-Niedzwiedzka K."/>
            <person name="Martijn J."/>
            <person name="Lind A.E."/>
            <person name="van Eijk R."/>
            <person name="Schleper C."/>
            <person name="Guy L."/>
            <person name="Ettema T.J."/>
        </authorList>
    </citation>
    <scope>NUCLEOTIDE SEQUENCE</scope>
</reference>
<evidence type="ECO:0000313" key="1">
    <source>
        <dbReference type="EMBL" id="KKN12105.1"/>
    </source>
</evidence>
<organism evidence="1">
    <name type="scientific">marine sediment metagenome</name>
    <dbReference type="NCBI Taxonomy" id="412755"/>
    <lineage>
        <taxon>unclassified sequences</taxon>
        <taxon>metagenomes</taxon>
        <taxon>ecological metagenomes</taxon>
    </lineage>
</organism>
<name>A0A0F9MXR0_9ZZZZ</name>
<gene>
    <name evidence="1" type="ORF">LCGC14_1019760</name>
</gene>
<protein>
    <submittedName>
        <fullName evidence="1">Uncharacterized protein</fullName>
    </submittedName>
</protein>
<comment type="caution">
    <text evidence="1">The sequence shown here is derived from an EMBL/GenBank/DDBJ whole genome shotgun (WGS) entry which is preliminary data.</text>
</comment>
<dbReference type="AlphaFoldDB" id="A0A0F9MXR0"/>
<accession>A0A0F9MXR0</accession>
<dbReference type="EMBL" id="LAZR01004066">
    <property type="protein sequence ID" value="KKN12105.1"/>
    <property type="molecule type" value="Genomic_DNA"/>
</dbReference>